<dbReference type="Pfam" id="PF08519">
    <property type="entry name" value="RFC1"/>
    <property type="match status" value="1"/>
</dbReference>
<feature type="compositionally biased region" description="Basic and acidic residues" evidence="11">
    <location>
        <begin position="251"/>
        <end position="264"/>
    </location>
</feature>
<dbReference type="SUPFAM" id="SSF52540">
    <property type="entry name" value="P-loop containing nucleoside triphosphate hydrolases"/>
    <property type="match status" value="1"/>
</dbReference>
<feature type="compositionally biased region" description="Basic and acidic residues" evidence="11">
    <location>
        <begin position="206"/>
        <end position="241"/>
    </location>
</feature>
<dbReference type="Gene3D" id="3.40.50.10190">
    <property type="entry name" value="BRCT domain"/>
    <property type="match status" value="1"/>
</dbReference>
<feature type="region of interest" description="Disordered" evidence="11">
    <location>
        <begin position="1"/>
        <end position="80"/>
    </location>
</feature>
<dbReference type="Gene3D" id="1.10.8.60">
    <property type="match status" value="1"/>
</dbReference>
<dbReference type="Proteomes" id="UP000761534">
    <property type="component" value="Unassembled WGS sequence"/>
</dbReference>
<organism evidence="13 14">
    <name type="scientific">Trichomonascus ciferrii</name>
    <dbReference type="NCBI Taxonomy" id="44093"/>
    <lineage>
        <taxon>Eukaryota</taxon>
        <taxon>Fungi</taxon>
        <taxon>Dikarya</taxon>
        <taxon>Ascomycota</taxon>
        <taxon>Saccharomycotina</taxon>
        <taxon>Dipodascomycetes</taxon>
        <taxon>Dipodascales</taxon>
        <taxon>Trichomonascaceae</taxon>
        <taxon>Trichomonascus</taxon>
        <taxon>Trichomonascus ciferrii complex</taxon>
    </lineage>
</organism>
<dbReference type="InterPro" id="IPR013725">
    <property type="entry name" value="DNA_replication_fac_RFC1_C"/>
</dbReference>
<dbReference type="PIRSF" id="PIRSF036578">
    <property type="entry name" value="RFC1"/>
    <property type="match status" value="1"/>
</dbReference>
<evidence type="ECO:0000256" key="6">
    <source>
        <dbReference type="ARBA" id="ARBA00022741"/>
    </source>
</evidence>
<dbReference type="OrthoDB" id="446168at2759"/>
<accession>A0A642V193</accession>
<evidence type="ECO:0000256" key="8">
    <source>
        <dbReference type="ARBA" id="ARBA00023125"/>
    </source>
</evidence>
<feature type="region of interest" description="Disordered" evidence="11">
    <location>
        <begin position="756"/>
        <end position="828"/>
    </location>
</feature>
<dbReference type="GO" id="GO:0003677">
    <property type="term" value="F:DNA binding"/>
    <property type="evidence" value="ECO:0007669"/>
    <property type="project" value="UniProtKB-KW"/>
</dbReference>
<dbReference type="SUPFAM" id="SSF52113">
    <property type="entry name" value="BRCT domain"/>
    <property type="match status" value="1"/>
</dbReference>
<feature type="compositionally biased region" description="Acidic residues" evidence="11">
    <location>
        <begin position="1"/>
        <end position="11"/>
    </location>
</feature>
<dbReference type="CDD" id="cd18140">
    <property type="entry name" value="HLD_clamp_RFC"/>
    <property type="match status" value="1"/>
</dbReference>
<dbReference type="SMART" id="SM00382">
    <property type="entry name" value="AAA"/>
    <property type="match status" value="1"/>
</dbReference>
<dbReference type="GO" id="GO:0005524">
    <property type="term" value="F:ATP binding"/>
    <property type="evidence" value="ECO:0007669"/>
    <property type="project" value="UniProtKB-UniRule"/>
</dbReference>
<proteinExistence type="inferred from homology"/>
<dbReference type="PANTHER" id="PTHR23389">
    <property type="entry name" value="CHROMOSOME TRANSMISSION FIDELITY FACTOR 18"/>
    <property type="match status" value="1"/>
</dbReference>
<dbReference type="FunFam" id="1.20.272.10:FF:000005">
    <property type="entry name" value="Replication factor C subunit 1"/>
    <property type="match status" value="1"/>
</dbReference>
<dbReference type="InterPro" id="IPR003959">
    <property type="entry name" value="ATPase_AAA_core"/>
</dbReference>
<sequence length="828" mass="91109">MNDDDDDDIEIQDAPAPVPKTSPAKKSTAKKASSESKKAATEAKKAETKKAKREPAAKAKRDPGVTSSGGGAEEVLATIPDVELPEVDTSKKFNYHEFKAKQAEAGTSSGSIDIPVAQDNCLAGMSFVFTGTLPNLGRDQGQDIVKRYGGKVMSAPSKNTTCVVLGAEAGPKKIQVIKEKNIKAIDEDGFLELLRRMPADGGGGEAAKKALEKQAKEQEKIEKQAEEMSREFAQKEKEAAKKAANKKGKSTRKEEEEPTRDLSREQLWTTKYAPTSLNHICGNKGAVEKLDRWLTNWHKNSKNGFKNPGPDGSGIFRAAILHGPPGIGKTTAAHLVAEAHGYDVIESNASDQRSKSLLANGVGRRLNTTSLSGFFNVNGEEAVKSQKNVCLIMDEVDGMSGGDRGGVGQMAAICRTTKIPLILICNEKSLPKMRPFDRVTFDVPFRRPDANAIRARIMSICHREGLKVSAAVVDQLCQSTRSDIRQIINMLSTYARTEKTMDFDQSKDLSKQWEKHSVLRPFDIIGRLMNPNTFAPNNNISLNDKIEIYFHDHDFTPLMVQENYMNTMPRGASSKADHLGLVADAAESISDGDLVDRSIHSAQQNWSLMPLHAVLSSVKPAYFVAGQGRSRYNFTSFLGNLSKGNKYNRLLQEIQSHARLRVSGDKSEVRLQYLSLLAYKLLRPLLDKGSDGIEEVIETMDQYYLTKEDWDVIMELSVGPNKSEDLAKKLPTQVKSGFTRKYNSTDHPVPFMKSASQLAPKKASTNEPPPDIDDIIDQDAAEPEPAEDEEKEDDPDDISKDKYIKVSKPKKSKASTTKAKPKGKATKK</sequence>
<comment type="similarity">
    <text evidence="2 10">Belongs to the activator 1 large subunit family.</text>
</comment>
<evidence type="ECO:0000259" key="12">
    <source>
        <dbReference type="PROSITE" id="PS50172"/>
    </source>
</evidence>
<keyword evidence="9 10" id="KW-0539">Nucleus</keyword>
<dbReference type="InterPro" id="IPR027417">
    <property type="entry name" value="P-loop_NTPase"/>
</dbReference>
<dbReference type="GO" id="GO:0005663">
    <property type="term" value="C:DNA replication factor C complex"/>
    <property type="evidence" value="ECO:0007669"/>
    <property type="project" value="InterPro"/>
</dbReference>
<keyword evidence="4" id="KW-0597">Phosphoprotein</keyword>
<evidence type="ECO:0000256" key="4">
    <source>
        <dbReference type="ARBA" id="ARBA00022553"/>
    </source>
</evidence>
<dbReference type="Pfam" id="PF00533">
    <property type="entry name" value="BRCT"/>
    <property type="match status" value="1"/>
</dbReference>
<dbReference type="GO" id="GO:0006271">
    <property type="term" value="P:DNA strand elongation involved in DNA replication"/>
    <property type="evidence" value="ECO:0007669"/>
    <property type="project" value="UniProtKB-ARBA"/>
</dbReference>
<evidence type="ECO:0000256" key="9">
    <source>
        <dbReference type="ARBA" id="ARBA00023242"/>
    </source>
</evidence>
<dbReference type="GO" id="GO:0016887">
    <property type="term" value="F:ATP hydrolysis activity"/>
    <property type="evidence" value="ECO:0007669"/>
    <property type="project" value="InterPro"/>
</dbReference>
<keyword evidence="14" id="KW-1185">Reference proteome</keyword>
<evidence type="ECO:0000256" key="5">
    <source>
        <dbReference type="ARBA" id="ARBA00022705"/>
    </source>
</evidence>
<keyword evidence="8" id="KW-0238">DNA-binding</keyword>
<keyword evidence="6 10" id="KW-0547">Nucleotide-binding</keyword>
<dbReference type="InterPro" id="IPR047854">
    <property type="entry name" value="RFC_lid"/>
</dbReference>
<dbReference type="GO" id="GO:0006281">
    <property type="term" value="P:DNA repair"/>
    <property type="evidence" value="ECO:0007669"/>
    <property type="project" value="InterPro"/>
</dbReference>
<dbReference type="PROSITE" id="PS50172">
    <property type="entry name" value="BRCT"/>
    <property type="match status" value="1"/>
</dbReference>
<dbReference type="InterPro" id="IPR008921">
    <property type="entry name" value="DNA_pol3_clamp-load_cplx_C"/>
</dbReference>
<evidence type="ECO:0000313" key="14">
    <source>
        <dbReference type="Proteomes" id="UP000761534"/>
    </source>
</evidence>
<dbReference type="InterPro" id="IPR036420">
    <property type="entry name" value="BRCT_dom_sf"/>
</dbReference>
<name>A0A642V193_9ASCO</name>
<evidence type="ECO:0000313" key="13">
    <source>
        <dbReference type="EMBL" id="KAA8910329.1"/>
    </source>
</evidence>
<dbReference type="InterPro" id="IPR003593">
    <property type="entry name" value="AAA+_ATPase"/>
</dbReference>
<dbReference type="CDD" id="cd00009">
    <property type="entry name" value="AAA"/>
    <property type="match status" value="1"/>
</dbReference>
<dbReference type="GO" id="GO:0005634">
    <property type="term" value="C:nucleus"/>
    <property type="evidence" value="ECO:0007669"/>
    <property type="project" value="UniProtKB-SubCell"/>
</dbReference>
<dbReference type="VEuPathDB" id="FungiDB:TRICI_004127"/>
<dbReference type="FunFam" id="1.10.8.60:FF:000021">
    <property type="entry name" value="Replication factor C subunit 1"/>
    <property type="match status" value="1"/>
</dbReference>
<feature type="region of interest" description="Disordered" evidence="11">
    <location>
        <begin position="201"/>
        <end position="264"/>
    </location>
</feature>
<keyword evidence="7 10" id="KW-0067">ATP-binding</keyword>
<feature type="compositionally biased region" description="Basic and acidic residues" evidence="11">
    <location>
        <begin position="32"/>
        <end position="63"/>
    </location>
</feature>
<dbReference type="SUPFAM" id="SSF48019">
    <property type="entry name" value="post-AAA+ oligomerization domain-like"/>
    <property type="match status" value="1"/>
</dbReference>
<dbReference type="Pfam" id="PF25361">
    <property type="entry name" value="AAA_lid_RFC1"/>
    <property type="match status" value="1"/>
</dbReference>
<dbReference type="AlphaFoldDB" id="A0A642V193"/>
<feature type="compositionally biased region" description="Acidic residues" evidence="11">
    <location>
        <begin position="770"/>
        <end position="796"/>
    </location>
</feature>
<dbReference type="GO" id="GO:0003689">
    <property type="term" value="F:DNA clamp loader activity"/>
    <property type="evidence" value="ECO:0007669"/>
    <property type="project" value="UniProtKB-UniRule"/>
</dbReference>
<evidence type="ECO:0000256" key="3">
    <source>
        <dbReference type="ARBA" id="ARBA00020401"/>
    </source>
</evidence>
<dbReference type="InterPro" id="IPR012178">
    <property type="entry name" value="RFC1"/>
</dbReference>
<protein>
    <recommendedName>
        <fullName evidence="3 10">Replication factor C subunit 1</fullName>
    </recommendedName>
</protein>
<feature type="domain" description="BRCT" evidence="12">
    <location>
        <begin position="117"/>
        <end position="196"/>
    </location>
</feature>
<keyword evidence="5 10" id="KW-0235">DNA replication</keyword>
<evidence type="ECO:0000256" key="10">
    <source>
        <dbReference type="PIRNR" id="PIRNR036578"/>
    </source>
</evidence>
<evidence type="ECO:0000256" key="7">
    <source>
        <dbReference type="ARBA" id="ARBA00022840"/>
    </source>
</evidence>
<evidence type="ECO:0000256" key="11">
    <source>
        <dbReference type="SAM" id="MobiDB-lite"/>
    </source>
</evidence>
<dbReference type="InterPro" id="IPR001357">
    <property type="entry name" value="BRCT_dom"/>
</dbReference>
<dbReference type="Pfam" id="PF00004">
    <property type="entry name" value="AAA"/>
    <property type="match status" value="1"/>
</dbReference>
<dbReference type="EMBL" id="SWFS01000317">
    <property type="protein sequence ID" value="KAA8910329.1"/>
    <property type="molecule type" value="Genomic_DNA"/>
</dbReference>
<evidence type="ECO:0000256" key="1">
    <source>
        <dbReference type="ARBA" id="ARBA00004123"/>
    </source>
</evidence>
<dbReference type="FunFam" id="3.40.50.10190:FF:000001">
    <property type="entry name" value="Replication factor C subunit 1"/>
    <property type="match status" value="1"/>
</dbReference>
<dbReference type="PANTHER" id="PTHR23389:SF6">
    <property type="entry name" value="REPLICATION FACTOR C SUBUNIT 1"/>
    <property type="match status" value="1"/>
</dbReference>
<dbReference type="Gene3D" id="3.40.50.300">
    <property type="entry name" value="P-loop containing nucleotide triphosphate hydrolases"/>
    <property type="match status" value="1"/>
</dbReference>
<comment type="caution">
    <text evidence="13">The sequence shown here is derived from an EMBL/GenBank/DDBJ whole genome shotgun (WGS) entry which is preliminary data.</text>
</comment>
<dbReference type="FunFam" id="3.40.50.300:FF:000395">
    <property type="entry name" value="Replication factor C subunit 1"/>
    <property type="match status" value="1"/>
</dbReference>
<reference evidence="13" key="1">
    <citation type="journal article" date="2019" name="G3 (Bethesda)">
        <title>Genome Assemblies of Two Rare Opportunistic Yeast Pathogens: Diutina rugosa (syn. Candida rugosa) and Trichomonascus ciferrii (syn. Candida ciferrii).</title>
        <authorList>
            <person name="Mixao V."/>
            <person name="Saus E."/>
            <person name="Hansen A.P."/>
            <person name="Lass-Florl C."/>
            <person name="Gabaldon T."/>
        </authorList>
    </citation>
    <scope>NUCLEOTIDE SEQUENCE</scope>
    <source>
        <strain evidence="13">CBS 4856</strain>
    </source>
</reference>
<gene>
    <name evidence="13" type="ORF">TRICI_004127</name>
</gene>
<evidence type="ECO:0000256" key="2">
    <source>
        <dbReference type="ARBA" id="ARBA00006116"/>
    </source>
</evidence>
<feature type="compositionally biased region" description="Basic residues" evidence="11">
    <location>
        <begin position="805"/>
        <end position="828"/>
    </location>
</feature>
<comment type="subcellular location">
    <subcellularLocation>
        <location evidence="1 10">Nucleus</location>
    </subcellularLocation>
</comment>
<dbReference type="Gene3D" id="1.20.272.10">
    <property type="match status" value="1"/>
</dbReference>
<dbReference type="SMART" id="SM00292">
    <property type="entry name" value="BRCT"/>
    <property type="match status" value="1"/>
</dbReference>